<keyword evidence="9 11" id="KW-0456">Lyase</keyword>
<evidence type="ECO:0000313" key="13">
    <source>
        <dbReference type="WBParaSite" id="ACOC_0000595301-mRNA-1"/>
    </source>
</evidence>
<evidence type="ECO:0000256" key="1">
    <source>
        <dbReference type="ARBA" id="ARBA00005079"/>
    </source>
</evidence>
<evidence type="ECO:0000256" key="3">
    <source>
        <dbReference type="ARBA" id="ARBA00011245"/>
    </source>
</evidence>
<dbReference type="PANTHER" id="PTHR21240">
    <property type="entry name" value="2-AMINO-3-CARBOXYLMUCONATE-6-SEMIALDEHYDE DECARBOXYLASE"/>
    <property type="match status" value="1"/>
</dbReference>
<dbReference type="InterPro" id="IPR032466">
    <property type="entry name" value="Metal_Hydrolase"/>
</dbReference>
<evidence type="ECO:0000256" key="2">
    <source>
        <dbReference type="ARBA" id="ARBA00005871"/>
    </source>
</evidence>
<evidence type="ECO:0000256" key="9">
    <source>
        <dbReference type="ARBA" id="ARBA00023239"/>
    </source>
</evidence>
<dbReference type="WBParaSite" id="ACOC_0000595301-mRNA-1">
    <property type="protein sequence ID" value="ACOC_0000595301-mRNA-1"/>
    <property type="gene ID" value="ACOC_0000595301"/>
</dbReference>
<proteinExistence type="inferred from homology"/>
<feature type="domain" description="Amidohydrolase-related" evidence="12">
    <location>
        <begin position="3"/>
        <end position="212"/>
    </location>
</feature>
<comment type="pathway">
    <text evidence="1 11">Secondary metabolite metabolism; quinolate metabolism.</text>
</comment>
<comment type="catalytic activity">
    <reaction evidence="11">
        <text>2-amino-3-carboxymuconate 6-semialdehyde + H(+) = 2-aminomuconate 6-semialdehyde + CO2</text>
        <dbReference type="Rhea" id="RHEA:16557"/>
        <dbReference type="ChEBI" id="CHEBI:15378"/>
        <dbReference type="ChEBI" id="CHEBI:16526"/>
        <dbReference type="ChEBI" id="CHEBI:77634"/>
        <dbReference type="ChEBI" id="CHEBI:77803"/>
        <dbReference type="EC" id="4.1.1.45"/>
    </reaction>
</comment>
<dbReference type="OMA" id="RVAHGYK"/>
<dbReference type="PANTHER" id="PTHR21240:SF27">
    <property type="entry name" value="2-AMINO-3-CARBOXYMUCONATE-6-SEMIALDEHYDE DECARBOXYLASE"/>
    <property type="match status" value="1"/>
</dbReference>
<evidence type="ECO:0000259" key="12">
    <source>
        <dbReference type="Pfam" id="PF04909"/>
    </source>
</evidence>
<comment type="similarity">
    <text evidence="2">Belongs to the metallo-dependent hydrolases superfamily. ACMSD family.</text>
</comment>
<reference evidence="13" key="1">
    <citation type="submission" date="2016-04" db="UniProtKB">
        <authorList>
            <consortium name="WormBaseParasite"/>
        </authorList>
    </citation>
    <scope>IDENTIFICATION</scope>
</reference>
<dbReference type="GO" id="GO:1904985">
    <property type="term" value="P:negative regulation of quinolinate biosynthetic process"/>
    <property type="evidence" value="ECO:0007669"/>
    <property type="project" value="UniProtKB-UniRule"/>
</dbReference>
<dbReference type="GO" id="GO:0016787">
    <property type="term" value="F:hydrolase activity"/>
    <property type="evidence" value="ECO:0007669"/>
    <property type="project" value="InterPro"/>
</dbReference>
<dbReference type="AlphaFoldDB" id="A0A158PH34"/>
<dbReference type="InterPro" id="IPR032465">
    <property type="entry name" value="ACMSD"/>
</dbReference>
<keyword evidence="6" id="KW-0479">Metal-binding</keyword>
<evidence type="ECO:0000256" key="7">
    <source>
        <dbReference type="ARBA" id="ARBA00022793"/>
    </source>
</evidence>
<evidence type="ECO:0000256" key="6">
    <source>
        <dbReference type="ARBA" id="ARBA00022723"/>
    </source>
</evidence>
<comment type="subunit">
    <text evidence="3 11">Monomer.</text>
</comment>
<comment type="function">
    <text evidence="11">Converts alpha-amino-beta-carboxymuconate-epsilon-semialdehyde (ACMS) to alpha-aminomuconate semialdehyde (AMS).</text>
</comment>
<evidence type="ECO:0000256" key="10">
    <source>
        <dbReference type="ARBA" id="ARBA00031120"/>
    </source>
</evidence>
<dbReference type="GO" id="GO:0005829">
    <property type="term" value="C:cytosol"/>
    <property type="evidence" value="ECO:0007669"/>
    <property type="project" value="UniProtKB-UniRule"/>
</dbReference>
<name>A0A158PH34_ANGCS</name>
<keyword evidence="7 11" id="KW-0210">Decarboxylase</keyword>
<organism evidence="13">
    <name type="scientific">Angiostrongylus costaricensis</name>
    <name type="common">Nematode worm</name>
    <dbReference type="NCBI Taxonomy" id="334426"/>
    <lineage>
        <taxon>Eukaryota</taxon>
        <taxon>Metazoa</taxon>
        <taxon>Ecdysozoa</taxon>
        <taxon>Nematoda</taxon>
        <taxon>Chromadorea</taxon>
        <taxon>Rhabditida</taxon>
        <taxon>Rhabditina</taxon>
        <taxon>Rhabditomorpha</taxon>
        <taxon>Strongyloidea</taxon>
        <taxon>Metastrongylidae</taxon>
        <taxon>Angiostrongylus</taxon>
    </lineage>
</organism>
<dbReference type="UniPathway" id="UPA00270"/>
<evidence type="ECO:0000256" key="11">
    <source>
        <dbReference type="RuleBase" id="RU366045"/>
    </source>
</evidence>
<sequence>LQEVRRCAALGVRGFEIGSHVGEKSLDHADFWPLYKECEDLGLVLFVHPWDMHNWDGRLKKYWMPWLVGMPSETAQAICSVLMGNVLLLFPRLRFCFAHGGGSYPMIAGRVAHGYKVRPDLCATDCLTSPRVLQQSIWTDSLVHDPTALNLLINVVGKVIKFSLQDKVVLGTDYPFPLGELEVGKVIENHDGLLENDKDRLLWRNAIEMLRLDENSLFSRRL</sequence>
<dbReference type="GO" id="GO:0001760">
    <property type="term" value="F:aminocarboxymuconate-semialdehyde decarboxylase activity"/>
    <property type="evidence" value="ECO:0007669"/>
    <property type="project" value="UniProtKB-UniRule"/>
</dbReference>
<evidence type="ECO:0000256" key="8">
    <source>
        <dbReference type="ARBA" id="ARBA00022833"/>
    </source>
</evidence>
<dbReference type="EC" id="4.1.1.45" evidence="4 11"/>
<evidence type="ECO:0000256" key="4">
    <source>
        <dbReference type="ARBA" id="ARBA00012365"/>
    </source>
</evidence>
<accession>A0A158PH34</accession>
<protein>
    <recommendedName>
        <fullName evidence="5 11">2-amino-3-carboxymuconate-6-semialdehyde decarboxylase</fullName>
        <ecNumber evidence="4 11">4.1.1.45</ecNumber>
    </recommendedName>
    <alternativeName>
        <fullName evidence="10 11">Picolinate carboxylase</fullName>
    </alternativeName>
</protein>
<dbReference type="Pfam" id="PF04909">
    <property type="entry name" value="Amidohydro_2"/>
    <property type="match status" value="1"/>
</dbReference>
<dbReference type="InterPro" id="IPR006680">
    <property type="entry name" value="Amidohydro-rel"/>
</dbReference>
<dbReference type="Gene3D" id="3.20.20.140">
    <property type="entry name" value="Metal-dependent hydrolases"/>
    <property type="match status" value="1"/>
</dbReference>
<keyword evidence="8" id="KW-0862">Zinc</keyword>
<dbReference type="SUPFAM" id="SSF51556">
    <property type="entry name" value="Metallo-dependent hydrolases"/>
    <property type="match status" value="1"/>
</dbReference>
<evidence type="ECO:0000256" key="5">
    <source>
        <dbReference type="ARBA" id="ARBA00021214"/>
    </source>
</evidence>
<dbReference type="GO" id="GO:0019748">
    <property type="term" value="P:secondary metabolic process"/>
    <property type="evidence" value="ECO:0007669"/>
    <property type="project" value="TreeGrafter"/>
</dbReference>
<dbReference type="GO" id="GO:0046872">
    <property type="term" value="F:metal ion binding"/>
    <property type="evidence" value="ECO:0007669"/>
    <property type="project" value="UniProtKB-KW"/>
</dbReference>